<gene>
    <name evidence="4" type="ORF">AAG570_001877</name>
</gene>
<feature type="transmembrane region" description="Helical" evidence="3">
    <location>
        <begin position="136"/>
        <end position="159"/>
    </location>
</feature>
<dbReference type="SUPFAM" id="SSF52833">
    <property type="entry name" value="Thioredoxin-like"/>
    <property type="match status" value="1"/>
</dbReference>
<dbReference type="AlphaFoldDB" id="A0ABD0YLP6"/>
<feature type="transmembrane region" description="Helical" evidence="3">
    <location>
        <begin position="6"/>
        <end position="26"/>
    </location>
</feature>
<keyword evidence="1" id="KW-0732">Signal</keyword>
<dbReference type="PANTHER" id="PTHR13544">
    <property type="entry name" value="SELENOPROTEIN T"/>
    <property type="match status" value="1"/>
</dbReference>
<evidence type="ECO:0000256" key="2">
    <source>
        <dbReference type="ARBA" id="ARBA00023284"/>
    </source>
</evidence>
<proteinExistence type="predicted"/>
<evidence type="ECO:0000313" key="5">
    <source>
        <dbReference type="Proteomes" id="UP001558652"/>
    </source>
</evidence>
<name>A0ABD0YLP6_9HEMI</name>
<accession>A0ABD0YLP6</accession>
<sequence length="202" mass="23484">MVEYSKAVYFCIFIYFTVCTFKDVYVQTEKQIPMTKVGLGTNIGPTLKFLYCYSCGYRKLFDDYANIIRQKYPDISVRGENYDPPGIQMMVAKTLGLSKIILVICFFFGINLFAKFGVETPNWWTWCMENKIYSSLMVFFLFNAIENHLVSTGAFEIMLNDMPVWSKLETGRIPQPPELFQIIDNHMMFHEDPSDVKPGFPK</sequence>
<keyword evidence="3" id="KW-1133">Transmembrane helix</keyword>
<keyword evidence="3" id="KW-0812">Transmembrane</keyword>
<comment type="caution">
    <text evidence="4">The sequence shown here is derived from an EMBL/GenBank/DDBJ whole genome shotgun (WGS) entry which is preliminary data.</text>
</comment>
<dbReference type="InterPro" id="IPR011893">
    <property type="entry name" value="Selenoprotein_Rdx-typ"/>
</dbReference>
<evidence type="ECO:0000256" key="1">
    <source>
        <dbReference type="ARBA" id="ARBA00022729"/>
    </source>
</evidence>
<protein>
    <recommendedName>
        <fullName evidence="6">Selenoprotein T</fullName>
    </recommendedName>
</protein>
<keyword evidence="2" id="KW-0676">Redox-active center</keyword>
<keyword evidence="3" id="KW-0472">Membrane</keyword>
<feature type="transmembrane region" description="Helical" evidence="3">
    <location>
        <begin position="97"/>
        <end position="116"/>
    </location>
</feature>
<dbReference type="NCBIfam" id="TIGR02174">
    <property type="entry name" value="CXXU_selWTH"/>
    <property type="match status" value="1"/>
</dbReference>
<dbReference type="PANTHER" id="PTHR13544:SF0">
    <property type="entry name" value="THIOREDOXIN REDUCTASE-LIKE SELENOPROTEIN T"/>
    <property type="match status" value="1"/>
</dbReference>
<organism evidence="4 5">
    <name type="scientific">Ranatra chinensis</name>
    <dbReference type="NCBI Taxonomy" id="642074"/>
    <lineage>
        <taxon>Eukaryota</taxon>
        <taxon>Metazoa</taxon>
        <taxon>Ecdysozoa</taxon>
        <taxon>Arthropoda</taxon>
        <taxon>Hexapoda</taxon>
        <taxon>Insecta</taxon>
        <taxon>Pterygota</taxon>
        <taxon>Neoptera</taxon>
        <taxon>Paraneoptera</taxon>
        <taxon>Hemiptera</taxon>
        <taxon>Heteroptera</taxon>
        <taxon>Panheteroptera</taxon>
        <taxon>Nepomorpha</taxon>
        <taxon>Nepidae</taxon>
        <taxon>Ranatrinae</taxon>
        <taxon>Ranatra</taxon>
    </lineage>
</organism>
<reference evidence="4 5" key="1">
    <citation type="submission" date="2024-07" db="EMBL/GenBank/DDBJ databases">
        <title>Chromosome-level genome assembly of the water stick insect Ranatra chinensis (Heteroptera: Nepidae).</title>
        <authorList>
            <person name="Liu X."/>
        </authorList>
    </citation>
    <scope>NUCLEOTIDE SEQUENCE [LARGE SCALE GENOMIC DNA]</scope>
    <source>
        <strain evidence="4">Cailab_2021Rc</strain>
        <tissue evidence="4">Muscle</tissue>
    </source>
</reference>
<evidence type="ECO:0008006" key="6">
    <source>
        <dbReference type="Google" id="ProtNLM"/>
    </source>
</evidence>
<dbReference type="Proteomes" id="UP001558652">
    <property type="component" value="Unassembled WGS sequence"/>
</dbReference>
<dbReference type="Pfam" id="PF10262">
    <property type="entry name" value="Rdx"/>
    <property type="match status" value="1"/>
</dbReference>
<evidence type="ECO:0000256" key="3">
    <source>
        <dbReference type="SAM" id="Phobius"/>
    </source>
</evidence>
<dbReference type="EMBL" id="JBFDAA010000011">
    <property type="protein sequence ID" value="KAL1124107.1"/>
    <property type="molecule type" value="Genomic_DNA"/>
</dbReference>
<dbReference type="InterPro" id="IPR036249">
    <property type="entry name" value="Thioredoxin-like_sf"/>
</dbReference>
<dbReference type="Gene3D" id="3.40.30.10">
    <property type="entry name" value="Glutaredoxin"/>
    <property type="match status" value="1"/>
</dbReference>
<evidence type="ECO:0000313" key="4">
    <source>
        <dbReference type="EMBL" id="KAL1124107.1"/>
    </source>
</evidence>
<keyword evidence="5" id="KW-1185">Reference proteome</keyword>
<dbReference type="InterPro" id="IPR019389">
    <property type="entry name" value="Selenoprotein_T"/>
</dbReference>